<name>A0ABS1E4C4_9GAMM</name>
<dbReference type="EMBL" id="NRSH01000022">
    <property type="protein sequence ID" value="MBK1726064.1"/>
    <property type="molecule type" value="Genomic_DNA"/>
</dbReference>
<proteinExistence type="inferred from homology"/>
<keyword evidence="8 12" id="KW-0249">Electron transport</keyword>
<keyword evidence="11 12" id="KW-0472">Membrane</keyword>
<evidence type="ECO:0000256" key="12">
    <source>
        <dbReference type="PIRNR" id="PIRNR006446"/>
    </source>
</evidence>
<evidence type="ECO:0000256" key="5">
    <source>
        <dbReference type="ARBA" id="ARBA00022617"/>
    </source>
</evidence>
<keyword evidence="4 12" id="KW-1003">Cell membrane</keyword>
<keyword evidence="15" id="KW-1185">Reference proteome</keyword>
<dbReference type="PIRSF" id="PIRSF006446">
    <property type="entry name" value="Cyt_quinol_oxidase_1"/>
    <property type="match status" value="1"/>
</dbReference>
<evidence type="ECO:0000256" key="2">
    <source>
        <dbReference type="ARBA" id="ARBA00009819"/>
    </source>
</evidence>
<dbReference type="Proteomes" id="UP000738126">
    <property type="component" value="Unassembled WGS sequence"/>
</dbReference>
<evidence type="ECO:0000256" key="9">
    <source>
        <dbReference type="ARBA" id="ARBA00022989"/>
    </source>
</evidence>
<comment type="subcellular location">
    <subcellularLocation>
        <location evidence="12">Cell inner membrane</location>
    </subcellularLocation>
    <subcellularLocation>
        <location evidence="1">Cell membrane</location>
        <topology evidence="1">Multi-pass membrane protein</topology>
    </subcellularLocation>
</comment>
<feature type="transmembrane region" description="Helical" evidence="12">
    <location>
        <begin position="12"/>
        <end position="35"/>
    </location>
</feature>
<reference evidence="14 15" key="1">
    <citation type="journal article" date="2020" name="Microorganisms">
        <title>Osmotic Adaptation and Compatible Solute Biosynthesis of Phototrophic Bacteria as Revealed from Genome Analyses.</title>
        <authorList>
            <person name="Imhoff J.F."/>
            <person name="Rahn T."/>
            <person name="Kunzel S."/>
            <person name="Keller A."/>
            <person name="Neulinger S.C."/>
        </authorList>
    </citation>
    <scope>NUCLEOTIDE SEQUENCE [LARGE SCALE GENOMIC DNA]</scope>
    <source>
        <strain evidence="14 15">DSM 15116</strain>
    </source>
</reference>
<feature type="transmembrane region" description="Helical" evidence="12">
    <location>
        <begin position="56"/>
        <end position="77"/>
    </location>
</feature>
<protein>
    <submittedName>
        <fullName evidence="14">Cytochrome ubiquinol oxidase subunit I</fullName>
    </submittedName>
</protein>
<keyword evidence="6 12" id="KW-0812">Transmembrane</keyword>
<organism evidence="14 15">
    <name type="scientific">Halorhodospira neutriphila</name>
    <dbReference type="NCBI Taxonomy" id="168379"/>
    <lineage>
        <taxon>Bacteria</taxon>
        <taxon>Pseudomonadati</taxon>
        <taxon>Pseudomonadota</taxon>
        <taxon>Gammaproteobacteria</taxon>
        <taxon>Chromatiales</taxon>
        <taxon>Ectothiorhodospiraceae</taxon>
        <taxon>Halorhodospira</taxon>
    </lineage>
</organism>
<evidence type="ECO:0000313" key="14">
    <source>
        <dbReference type="EMBL" id="MBK1726064.1"/>
    </source>
</evidence>
<dbReference type="Pfam" id="PF01654">
    <property type="entry name" value="Cyt_bd_oxida_I"/>
    <property type="match status" value="1"/>
</dbReference>
<evidence type="ECO:0000256" key="4">
    <source>
        <dbReference type="ARBA" id="ARBA00022475"/>
    </source>
</evidence>
<accession>A0ABS1E4C4</accession>
<evidence type="ECO:0000256" key="7">
    <source>
        <dbReference type="ARBA" id="ARBA00022723"/>
    </source>
</evidence>
<keyword evidence="3 12" id="KW-0813">Transport</keyword>
<evidence type="ECO:0000256" key="8">
    <source>
        <dbReference type="ARBA" id="ARBA00022982"/>
    </source>
</evidence>
<evidence type="ECO:0000256" key="10">
    <source>
        <dbReference type="ARBA" id="ARBA00023004"/>
    </source>
</evidence>
<dbReference type="RefSeq" id="WP_200256807.1">
    <property type="nucleotide sequence ID" value="NZ_NRSH01000022.1"/>
</dbReference>
<evidence type="ECO:0000256" key="13">
    <source>
        <dbReference type="SAM" id="MobiDB-lite"/>
    </source>
</evidence>
<evidence type="ECO:0000313" key="15">
    <source>
        <dbReference type="Proteomes" id="UP000738126"/>
    </source>
</evidence>
<dbReference type="PANTHER" id="PTHR30365:SF14">
    <property type="entry name" value="CYTOCHROME BD MENAQUINOL OXIDASE SUBUNIT I-RELATED"/>
    <property type="match status" value="1"/>
</dbReference>
<gene>
    <name evidence="14" type="ORF">CKO13_03310</name>
</gene>
<feature type="region of interest" description="Disordered" evidence="13">
    <location>
        <begin position="440"/>
        <end position="474"/>
    </location>
</feature>
<feature type="transmembrane region" description="Helical" evidence="12">
    <location>
        <begin position="356"/>
        <end position="377"/>
    </location>
</feature>
<feature type="transmembrane region" description="Helical" evidence="12">
    <location>
        <begin position="187"/>
        <end position="207"/>
    </location>
</feature>
<dbReference type="PANTHER" id="PTHR30365">
    <property type="entry name" value="CYTOCHROME D UBIQUINOL OXIDASE"/>
    <property type="match status" value="1"/>
</dbReference>
<keyword evidence="9 12" id="KW-1133">Transmembrane helix</keyword>
<sequence length="474" mass="52207">MELLDPLLLSRIQFAFVVSFHALFPVFTIGLAAYIAVLEALWYRTDSPLYRRLAEFWTRIFAVVFGMGVVSGLVMSFQFGTNWSAFSFATANLLGPVLSYEVLTAFFLEAVFLGILLFGRDRVPRGVHLFAAVMVAVGTFISSFWILAANSWMHTPAGYELREGVVHVTSWAEAIFNPSLWYRFGHVALASLLTGGFVVAGVSAYYLLRDREVALNRKALSMTVWMLLLAAPGQILMGDLHGLNTFEHQPTKVAAMEGNWQTQRGVPFYLFALPDGEAETNRLGLAIPNATSFLLTHHWDGEVPGLTEVGPDERPPVAFVFWSFRVMLALGTLMLLAVLWATWLRLRGRLFTSRPLLKGLQWLIPAPFVAVLAGWFVTEGGRQPYLIYGEMTLAEGLTPALTGGMALFTLLGYIAVYAVVFVAGVHYVVRIVQSGPEQVGEAEQPAHAKRPLAATDIPFDDEAPLGGNGTGTRR</sequence>
<evidence type="ECO:0000256" key="3">
    <source>
        <dbReference type="ARBA" id="ARBA00022448"/>
    </source>
</evidence>
<evidence type="ECO:0000256" key="1">
    <source>
        <dbReference type="ARBA" id="ARBA00004651"/>
    </source>
</evidence>
<keyword evidence="10 12" id="KW-0408">Iron</keyword>
<feature type="transmembrane region" description="Helical" evidence="12">
    <location>
        <begin position="97"/>
        <end position="117"/>
    </location>
</feature>
<feature type="transmembrane region" description="Helical" evidence="12">
    <location>
        <begin position="405"/>
        <end position="429"/>
    </location>
</feature>
<keyword evidence="5 12" id="KW-0349">Heme</keyword>
<comment type="similarity">
    <text evidence="2 12">Belongs to the cytochrome ubiquinol oxidase subunit 1 family.</text>
</comment>
<evidence type="ECO:0000256" key="11">
    <source>
        <dbReference type="ARBA" id="ARBA00023136"/>
    </source>
</evidence>
<feature type="transmembrane region" description="Helical" evidence="12">
    <location>
        <begin position="129"/>
        <end position="148"/>
    </location>
</feature>
<feature type="transmembrane region" description="Helical" evidence="12">
    <location>
        <begin position="219"/>
        <end position="237"/>
    </location>
</feature>
<dbReference type="InterPro" id="IPR002585">
    <property type="entry name" value="Cyt-d_ubiquinol_oxidase_su_1"/>
</dbReference>
<comment type="caution">
    <text evidence="14">The sequence shown here is derived from an EMBL/GenBank/DDBJ whole genome shotgun (WGS) entry which is preliminary data.</text>
</comment>
<keyword evidence="7 12" id="KW-0479">Metal-binding</keyword>
<evidence type="ECO:0000256" key="6">
    <source>
        <dbReference type="ARBA" id="ARBA00022692"/>
    </source>
</evidence>
<feature type="transmembrane region" description="Helical" evidence="12">
    <location>
        <begin position="319"/>
        <end position="344"/>
    </location>
</feature>